<dbReference type="InterPro" id="IPR004574">
    <property type="entry name" value="Alkb"/>
</dbReference>
<evidence type="ECO:0000256" key="2">
    <source>
        <dbReference type="ARBA" id="ARBA00022723"/>
    </source>
</evidence>
<gene>
    <name evidence="8" type="ORF">SSX86_020937</name>
</gene>
<dbReference type="InterPro" id="IPR027450">
    <property type="entry name" value="AlkB-like"/>
</dbReference>
<keyword evidence="5 6" id="KW-0408">Iron</keyword>
<feature type="binding site" evidence="6">
    <location>
        <position position="185"/>
    </location>
    <ligand>
        <name>Fe cation</name>
        <dbReference type="ChEBI" id="CHEBI:24875"/>
        <note>catalytic</note>
    </ligand>
</feature>
<dbReference type="GO" id="GO:0005737">
    <property type="term" value="C:cytoplasm"/>
    <property type="evidence" value="ECO:0007669"/>
    <property type="project" value="TreeGrafter"/>
</dbReference>
<keyword evidence="3" id="KW-0223">Dioxygenase</keyword>
<proteinExistence type="inferred from homology"/>
<protein>
    <recommendedName>
        <fullName evidence="7">Alpha-ketoglutarate-dependent dioxygenase AlkB-like domain-containing protein</fullName>
    </recommendedName>
</protein>
<evidence type="ECO:0000313" key="9">
    <source>
        <dbReference type="Proteomes" id="UP001408789"/>
    </source>
</evidence>
<dbReference type="GO" id="GO:0035516">
    <property type="term" value="F:broad specificity oxidative DNA demethylase activity"/>
    <property type="evidence" value="ECO:0007669"/>
    <property type="project" value="TreeGrafter"/>
</dbReference>
<keyword evidence="4" id="KW-0560">Oxidoreductase</keyword>
<evidence type="ECO:0000256" key="4">
    <source>
        <dbReference type="ARBA" id="ARBA00023002"/>
    </source>
</evidence>
<evidence type="ECO:0000256" key="6">
    <source>
        <dbReference type="PIRSR" id="PIRSR604574-2"/>
    </source>
</evidence>
<sequence length="275" mass="30753">MQKGAFHGSLIGTCKQYITVPAALVGYEFPEETEPFNVVDPSRHICLNGSWTDRDKASYNILGSGMILLKNYINIKGQVGIVNTIQRCAVGPGRFYEPRNQYGDKLRLHMTTFGRNWDPVTRYEKRCRSDDESAGPPPIPYSFIYLAETAIKDAQTYMNGLPSMHPDICVANFYYTCGRLGIHQDRDESSESLESGLPVVSISVGYTGEFWYGHTKDESKLCKVLLESGDVLIFGGESRLVFHGVKKIIPMSSPSELTDLVELRPGRLNLTLKQV</sequence>
<comment type="similarity">
    <text evidence="1">Belongs to the alkB family.</text>
</comment>
<evidence type="ECO:0000313" key="8">
    <source>
        <dbReference type="EMBL" id="KAK9060233.1"/>
    </source>
</evidence>
<feature type="domain" description="Alpha-ketoglutarate-dependent dioxygenase AlkB-like" evidence="7">
    <location>
        <begin position="65"/>
        <end position="272"/>
    </location>
</feature>
<dbReference type="AlphaFoldDB" id="A0AAP0CVQ0"/>
<dbReference type="InterPro" id="IPR037151">
    <property type="entry name" value="AlkB-like_sf"/>
</dbReference>
<dbReference type="GO" id="GO:0035513">
    <property type="term" value="P:oxidative RNA demethylation"/>
    <property type="evidence" value="ECO:0007669"/>
    <property type="project" value="TreeGrafter"/>
</dbReference>
<keyword evidence="9" id="KW-1185">Reference proteome</keyword>
<dbReference type="GO" id="GO:0008198">
    <property type="term" value="F:ferrous iron binding"/>
    <property type="evidence" value="ECO:0007669"/>
    <property type="project" value="TreeGrafter"/>
</dbReference>
<accession>A0AAP0CVQ0</accession>
<dbReference type="EMBL" id="JBCNJP010000020">
    <property type="protein sequence ID" value="KAK9060233.1"/>
    <property type="molecule type" value="Genomic_DNA"/>
</dbReference>
<feature type="binding site" evidence="6">
    <location>
        <position position="243"/>
    </location>
    <ligand>
        <name>Fe cation</name>
        <dbReference type="ChEBI" id="CHEBI:24875"/>
        <note>catalytic</note>
    </ligand>
</feature>
<reference evidence="8 9" key="1">
    <citation type="submission" date="2024-04" db="EMBL/GenBank/DDBJ databases">
        <title>The reference genome of an endangered Asteraceae, Deinandra increscens subsp. villosa, native to the Central Coast of California.</title>
        <authorList>
            <person name="Guilliams M."/>
            <person name="Hasenstab-Lehman K."/>
            <person name="Meyer R."/>
            <person name="Mcevoy S."/>
        </authorList>
    </citation>
    <scope>NUCLEOTIDE SEQUENCE [LARGE SCALE GENOMIC DNA]</scope>
    <source>
        <tissue evidence="8">Leaf</tissue>
    </source>
</reference>
<evidence type="ECO:0000256" key="3">
    <source>
        <dbReference type="ARBA" id="ARBA00022964"/>
    </source>
</evidence>
<dbReference type="SUPFAM" id="SSF51197">
    <property type="entry name" value="Clavaminate synthase-like"/>
    <property type="match status" value="1"/>
</dbReference>
<dbReference type="PANTHER" id="PTHR16557:SF10">
    <property type="entry name" value="2-OXOGLUTARATE-DEPENDENT DIOXYGENASE FAMILY PROTEIN"/>
    <property type="match status" value="1"/>
</dbReference>
<evidence type="ECO:0000256" key="1">
    <source>
        <dbReference type="ARBA" id="ARBA00007879"/>
    </source>
</evidence>
<feature type="binding site" evidence="6">
    <location>
        <position position="183"/>
    </location>
    <ligand>
        <name>Fe cation</name>
        <dbReference type="ChEBI" id="CHEBI:24875"/>
        <note>catalytic</note>
    </ligand>
</feature>
<name>A0AAP0CVQ0_9ASTR</name>
<evidence type="ECO:0000256" key="5">
    <source>
        <dbReference type="ARBA" id="ARBA00023004"/>
    </source>
</evidence>
<keyword evidence="2 6" id="KW-0479">Metal-binding</keyword>
<dbReference type="PANTHER" id="PTHR16557">
    <property type="entry name" value="ALKYLATED DNA REPAIR PROTEIN ALKB-RELATED"/>
    <property type="match status" value="1"/>
</dbReference>
<dbReference type="Proteomes" id="UP001408789">
    <property type="component" value="Unassembled WGS sequence"/>
</dbReference>
<comment type="caution">
    <text evidence="8">The sequence shown here is derived from an EMBL/GenBank/DDBJ whole genome shotgun (WGS) entry which is preliminary data.</text>
</comment>
<dbReference type="Gene3D" id="2.60.120.590">
    <property type="entry name" value="Alpha-ketoglutarate-dependent dioxygenase AlkB-like"/>
    <property type="match status" value="1"/>
</dbReference>
<dbReference type="GO" id="GO:0035515">
    <property type="term" value="F:oxidative RNA demethylase activity"/>
    <property type="evidence" value="ECO:0007669"/>
    <property type="project" value="TreeGrafter"/>
</dbReference>
<dbReference type="Pfam" id="PF13532">
    <property type="entry name" value="2OG-FeII_Oxy_2"/>
    <property type="match status" value="1"/>
</dbReference>
<comment type="cofactor">
    <cofactor evidence="6">
        <name>Fe(2+)</name>
        <dbReference type="ChEBI" id="CHEBI:29033"/>
    </cofactor>
    <text evidence="6">Binds 1 Fe(2+) ion per subunit.</text>
</comment>
<organism evidence="8 9">
    <name type="scientific">Deinandra increscens subsp. villosa</name>
    <dbReference type="NCBI Taxonomy" id="3103831"/>
    <lineage>
        <taxon>Eukaryota</taxon>
        <taxon>Viridiplantae</taxon>
        <taxon>Streptophyta</taxon>
        <taxon>Embryophyta</taxon>
        <taxon>Tracheophyta</taxon>
        <taxon>Spermatophyta</taxon>
        <taxon>Magnoliopsida</taxon>
        <taxon>eudicotyledons</taxon>
        <taxon>Gunneridae</taxon>
        <taxon>Pentapetalae</taxon>
        <taxon>asterids</taxon>
        <taxon>campanulids</taxon>
        <taxon>Asterales</taxon>
        <taxon>Asteraceae</taxon>
        <taxon>Asteroideae</taxon>
        <taxon>Heliantheae alliance</taxon>
        <taxon>Madieae</taxon>
        <taxon>Madiinae</taxon>
        <taxon>Deinandra</taxon>
    </lineage>
</organism>
<evidence type="ECO:0000259" key="7">
    <source>
        <dbReference type="Pfam" id="PF13532"/>
    </source>
</evidence>